<dbReference type="Proteomes" id="UP000202440">
    <property type="component" value="Chromosome"/>
</dbReference>
<evidence type="ECO:0000313" key="3">
    <source>
        <dbReference type="Proteomes" id="UP000202440"/>
    </source>
</evidence>
<dbReference type="GO" id="GO:0016787">
    <property type="term" value="F:hydrolase activity"/>
    <property type="evidence" value="ECO:0007669"/>
    <property type="project" value="UniProtKB-KW"/>
</dbReference>
<protein>
    <submittedName>
        <fullName evidence="2">Alpha/beta hydrolase</fullName>
    </submittedName>
</protein>
<feature type="domain" description="Serine aminopeptidase S33" evidence="1">
    <location>
        <begin position="92"/>
        <end position="349"/>
    </location>
</feature>
<keyword evidence="2" id="KW-0378">Hydrolase</keyword>
<evidence type="ECO:0000259" key="1">
    <source>
        <dbReference type="Pfam" id="PF12146"/>
    </source>
</evidence>
<sequence>MRQNRSHRVNRESFQCFSEPHCGNHLHHTAFQRQAFTNSVNHAMVCSKKQLYSPMNMTTARPNSMPPAAQTLNIRSQDGSEFQAQYWDLPDADTVVHLTHGMAEHVQRYQPLVVALQQAGFAVAMHNHRGHGERTPTGHFADQGQSGWEAVIDDIWQVQQLTRQPRRILFGHSMGSFIAQGFARRHGDHLSGLILSGSNYQGPLLYQAARAVAWTERSLRGDKHPSSLLNALSFASFNRAFRPTSTPFDWLSRDPDEVQAYIQDEHCGHLCSTQLWVELMTGLIEISQADALRAIPSELPVLLIAGDKDPVGQQGRGVKRLAQQFRQTGHHNVTCTLYPDARHEVLNEINAEQVRGDMLRWLQQLDKE</sequence>
<accession>A0A222FKZ4</accession>
<dbReference type="AlphaFoldDB" id="A0A222FKZ4"/>
<dbReference type="SUPFAM" id="SSF53474">
    <property type="entry name" value="alpha/beta-Hydrolases"/>
    <property type="match status" value="1"/>
</dbReference>
<dbReference type="EMBL" id="CP022530">
    <property type="protein sequence ID" value="ASP39705.1"/>
    <property type="molecule type" value="Genomic_DNA"/>
</dbReference>
<dbReference type="InterPro" id="IPR029058">
    <property type="entry name" value="AB_hydrolase_fold"/>
</dbReference>
<dbReference type="InterPro" id="IPR051044">
    <property type="entry name" value="MAG_DAG_Lipase"/>
</dbReference>
<proteinExistence type="predicted"/>
<reference evidence="2 3" key="1">
    <citation type="submission" date="2017-07" db="EMBL/GenBank/DDBJ databases">
        <title>Annotated genome sequence of Bacterioplanes sanyensis isolated from Red Sea.</title>
        <authorList>
            <person name="Rehman Z.U."/>
        </authorList>
    </citation>
    <scope>NUCLEOTIDE SEQUENCE [LARGE SCALE GENOMIC DNA]</scope>
    <source>
        <strain evidence="2 3">NV9</strain>
    </source>
</reference>
<name>A0A222FKZ4_9GAMM</name>
<gene>
    <name evidence="2" type="ORF">CHH28_13930</name>
</gene>
<evidence type="ECO:0000313" key="2">
    <source>
        <dbReference type="EMBL" id="ASP39705.1"/>
    </source>
</evidence>
<dbReference type="PANTHER" id="PTHR11614">
    <property type="entry name" value="PHOSPHOLIPASE-RELATED"/>
    <property type="match status" value="1"/>
</dbReference>
<keyword evidence="3" id="KW-1185">Reference proteome</keyword>
<dbReference type="Gene3D" id="3.40.50.1820">
    <property type="entry name" value="alpha/beta hydrolase"/>
    <property type="match status" value="1"/>
</dbReference>
<organism evidence="2 3">
    <name type="scientific">Bacterioplanes sanyensis</name>
    <dbReference type="NCBI Taxonomy" id="1249553"/>
    <lineage>
        <taxon>Bacteria</taxon>
        <taxon>Pseudomonadati</taxon>
        <taxon>Pseudomonadota</taxon>
        <taxon>Gammaproteobacteria</taxon>
        <taxon>Oceanospirillales</taxon>
        <taxon>Oceanospirillaceae</taxon>
        <taxon>Bacterioplanes</taxon>
    </lineage>
</organism>
<dbReference type="InterPro" id="IPR022742">
    <property type="entry name" value="Hydrolase_4"/>
</dbReference>
<dbReference type="KEGG" id="bsan:CHH28_13930"/>
<dbReference type="Pfam" id="PF12146">
    <property type="entry name" value="Hydrolase_4"/>
    <property type="match status" value="1"/>
</dbReference>